<comment type="caution">
    <text evidence="8">The sequence shown here is derived from an EMBL/GenBank/DDBJ whole genome shotgun (WGS) entry which is preliminary data.</text>
</comment>
<dbReference type="InterPro" id="IPR051533">
    <property type="entry name" value="WaaL-like"/>
</dbReference>
<evidence type="ECO:0000313" key="9">
    <source>
        <dbReference type="Proteomes" id="UP000590740"/>
    </source>
</evidence>
<feature type="transmembrane region" description="Helical" evidence="6">
    <location>
        <begin position="149"/>
        <end position="176"/>
    </location>
</feature>
<keyword evidence="3 6" id="KW-1133">Transmembrane helix</keyword>
<proteinExistence type="predicted"/>
<feature type="transmembrane region" description="Helical" evidence="6">
    <location>
        <begin position="188"/>
        <end position="211"/>
    </location>
</feature>
<reference evidence="8 9" key="1">
    <citation type="submission" date="2020-08" db="EMBL/GenBank/DDBJ databases">
        <title>Genomic Encyclopedia of Type Strains, Phase IV (KMG-IV): sequencing the most valuable type-strain genomes for metagenomic binning, comparative biology and taxonomic classification.</title>
        <authorList>
            <person name="Goeker M."/>
        </authorList>
    </citation>
    <scope>NUCLEOTIDE SEQUENCE [LARGE SCALE GENOMIC DNA]</scope>
    <source>
        <strain evidence="8 9">DSM 12252</strain>
    </source>
</reference>
<feature type="transmembrane region" description="Helical" evidence="6">
    <location>
        <begin position="231"/>
        <end position="256"/>
    </location>
</feature>
<evidence type="ECO:0000259" key="7">
    <source>
        <dbReference type="Pfam" id="PF04932"/>
    </source>
</evidence>
<feature type="transmembrane region" description="Helical" evidence="6">
    <location>
        <begin position="82"/>
        <end position="99"/>
    </location>
</feature>
<feature type="transmembrane region" description="Helical" evidence="6">
    <location>
        <begin position="493"/>
        <end position="510"/>
    </location>
</feature>
<keyword evidence="9" id="KW-1185">Reference proteome</keyword>
<gene>
    <name evidence="8" type="ORF">HNQ65_001273</name>
</gene>
<feature type="transmembrane region" description="Helical" evidence="6">
    <location>
        <begin position="421"/>
        <end position="441"/>
    </location>
</feature>
<feature type="transmembrane region" description="Helical" evidence="6">
    <location>
        <begin position="462"/>
        <end position="481"/>
    </location>
</feature>
<keyword evidence="2 6" id="KW-0812">Transmembrane</keyword>
<accession>A0A7W7Y8Z3</accession>
<evidence type="ECO:0000256" key="2">
    <source>
        <dbReference type="ARBA" id="ARBA00022692"/>
    </source>
</evidence>
<sequence>MNFHKNPLLLEELHLLWVQMSLRLVLVSLRIPKVDQGVSVVAGCGITNLTHIFRYISLTLLVICICLLPGSNPKLPGSTQMLIIWLTCSAFCCWVVGRLSEWRGPRTHEKAVWALAVLISVFGWLVTAFPSAMVERMTGAVLGLDRSPWLAFGTVDQAASVQGMISVTNALMLLLMALDFGLERSCRVAIALAVSTAGFITAAAGLCIHSSADLVALWKVPHVPSSVFGLFWYHGNTASFLNLSWPVGVWLCLKLLRNGLRSFKQQIMLSLLLVAVMVQIIGVCVNVSKMGHLLLVLELLLLVGGGLFAWKPDMSMLPFGRWRFATLIGIGAGLLVAGAWLSGAAEGLERWNVFAQRRFDDPARRHSTLMALKIGLDYGATGTGPGTFEWVSKHYTALDPVLKGGHWRHAHNDYAEFFAEWGWPGAAFFILLLLFPFRRWIRALRQVFAPTPRKSEMSFHRRTGLICLSAGVISILVHSLVDFPLQIDAIRHLFAVVMGLVLALTSSSASRSASSGSGSRPLHPELVPWR</sequence>
<protein>
    <recommendedName>
        <fullName evidence="7">O-antigen ligase-related domain-containing protein</fullName>
    </recommendedName>
</protein>
<evidence type="ECO:0000256" key="6">
    <source>
        <dbReference type="SAM" id="Phobius"/>
    </source>
</evidence>
<feature type="transmembrane region" description="Helical" evidence="6">
    <location>
        <begin position="294"/>
        <end position="310"/>
    </location>
</feature>
<evidence type="ECO:0000256" key="1">
    <source>
        <dbReference type="ARBA" id="ARBA00004141"/>
    </source>
</evidence>
<evidence type="ECO:0000256" key="5">
    <source>
        <dbReference type="SAM" id="MobiDB-lite"/>
    </source>
</evidence>
<evidence type="ECO:0000256" key="4">
    <source>
        <dbReference type="ARBA" id="ARBA00023136"/>
    </source>
</evidence>
<dbReference type="Pfam" id="PF04932">
    <property type="entry name" value="Wzy_C"/>
    <property type="match status" value="1"/>
</dbReference>
<feature type="compositionally biased region" description="Low complexity" evidence="5">
    <location>
        <begin position="510"/>
        <end position="520"/>
    </location>
</feature>
<organism evidence="8 9">
    <name type="scientific">Prosthecobacter vanneervenii</name>
    <dbReference type="NCBI Taxonomy" id="48466"/>
    <lineage>
        <taxon>Bacteria</taxon>
        <taxon>Pseudomonadati</taxon>
        <taxon>Verrucomicrobiota</taxon>
        <taxon>Verrucomicrobiia</taxon>
        <taxon>Verrucomicrobiales</taxon>
        <taxon>Verrucomicrobiaceae</taxon>
        <taxon>Prosthecobacter</taxon>
    </lineage>
</organism>
<feature type="transmembrane region" description="Helical" evidence="6">
    <location>
        <begin position="111"/>
        <end position="129"/>
    </location>
</feature>
<dbReference type="GO" id="GO:0016020">
    <property type="term" value="C:membrane"/>
    <property type="evidence" value="ECO:0007669"/>
    <property type="project" value="UniProtKB-SubCell"/>
</dbReference>
<dbReference type="EMBL" id="JACHIG010000002">
    <property type="protein sequence ID" value="MBB5031705.1"/>
    <property type="molecule type" value="Genomic_DNA"/>
</dbReference>
<name>A0A7W7Y8Z3_9BACT</name>
<feature type="domain" description="O-antigen ligase-related" evidence="7">
    <location>
        <begin position="275"/>
        <end position="430"/>
    </location>
</feature>
<feature type="transmembrane region" description="Helical" evidence="6">
    <location>
        <begin position="322"/>
        <end position="341"/>
    </location>
</feature>
<feature type="transmembrane region" description="Helical" evidence="6">
    <location>
        <begin position="52"/>
        <end position="70"/>
    </location>
</feature>
<dbReference type="Proteomes" id="UP000590740">
    <property type="component" value="Unassembled WGS sequence"/>
</dbReference>
<keyword evidence="4 6" id="KW-0472">Membrane</keyword>
<evidence type="ECO:0000256" key="3">
    <source>
        <dbReference type="ARBA" id="ARBA00022989"/>
    </source>
</evidence>
<comment type="subcellular location">
    <subcellularLocation>
        <location evidence="1">Membrane</location>
        <topology evidence="1">Multi-pass membrane protein</topology>
    </subcellularLocation>
</comment>
<feature type="transmembrane region" description="Helical" evidence="6">
    <location>
        <begin position="268"/>
        <end position="288"/>
    </location>
</feature>
<feature type="region of interest" description="Disordered" evidence="5">
    <location>
        <begin position="510"/>
        <end position="530"/>
    </location>
</feature>
<dbReference type="PANTHER" id="PTHR37422">
    <property type="entry name" value="TEICHURONIC ACID BIOSYNTHESIS PROTEIN TUAE"/>
    <property type="match status" value="1"/>
</dbReference>
<dbReference type="InterPro" id="IPR007016">
    <property type="entry name" value="O-antigen_ligase-rel_domated"/>
</dbReference>
<dbReference type="PANTHER" id="PTHR37422:SF23">
    <property type="entry name" value="TEICHURONIC ACID BIOSYNTHESIS PROTEIN TUAE"/>
    <property type="match status" value="1"/>
</dbReference>
<evidence type="ECO:0000313" key="8">
    <source>
        <dbReference type="EMBL" id="MBB5031705.1"/>
    </source>
</evidence>
<dbReference type="RefSeq" id="WP_184338640.1">
    <property type="nucleotide sequence ID" value="NZ_JACHIG010000002.1"/>
</dbReference>
<dbReference type="AlphaFoldDB" id="A0A7W7Y8Z3"/>